<gene>
    <name evidence="3" type="ORF">ACFOW6_09660</name>
</gene>
<dbReference type="SUPFAM" id="SSF51569">
    <property type="entry name" value="Aldolase"/>
    <property type="match status" value="1"/>
</dbReference>
<dbReference type="RefSeq" id="WP_382422154.1">
    <property type="nucleotide sequence ID" value="NZ_JBHSCW010000004.1"/>
</dbReference>
<feature type="domain" description="Pyruvate carboxyltransferase" evidence="2">
    <location>
        <begin position="5"/>
        <end position="262"/>
    </location>
</feature>
<dbReference type="PROSITE" id="PS50991">
    <property type="entry name" value="PYR_CT"/>
    <property type="match status" value="1"/>
</dbReference>
<dbReference type="CDD" id="cd07944">
    <property type="entry name" value="DRE_TIM_HOA_like"/>
    <property type="match status" value="1"/>
</dbReference>
<dbReference type="InterPro" id="IPR000891">
    <property type="entry name" value="PYR_CT"/>
</dbReference>
<reference evidence="4" key="1">
    <citation type="journal article" date="2019" name="Int. J. Syst. Evol. Microbiol.">
        <title>The Global Catalogue of Microorganisms (GCM) 10K type strain sequencing project: providing services to taxonomists for standard genome sequencing and annotation.</title>
        <authorList>
            <consortium name="The Broad Institute Genomics Platform"/>
            <consortium name="The Broad Institute Genome Sequencing Center for Infectious Disease"/>
            <person name="Wu L."/>
            <person name="Ma J."/>
        </authorList>
    </citation>
    <scope>NUCLEOTIDE SEQUENCE [LARGE SCALE GENOMIC DNA]</scope>
    <source>
        <strain evidence="4">CECT 8472</strain>
    </source>
</reference>
<dbReference type="InterPro" id="IPR050073">
    <property type="entry name" value="2-IPM_HCS-like"/>
</dbReference>
<comment type="caution">
    <text evidence="3">The sequence shown here is derived from an EMBL/GenBank/DDBJ whole genome shotgun (WGS) entry which is preliminary data.</text>
</comment>
<dbReference type="Gene3D" id="3.20.20.70">
    <property type="entry name" value="Aldolase class I"/>
    <property type="match status" value="1"/>
</dbReference>
<protein>
    <submittedName>
        <fullName evidence="3">Aldolase catalytic domain-containing protein</fullName>
    </submittedName>
</protein>
<dbReference type="Proteomes" id="UP001595799">
    <property type="component" value="Unassembled WGS sequence"/>
</dbReference>
<evidence type="ECO:0000256" key="1">
    <source>
        <dbReference type="ARBA" id="ARBA00023211"/>
    </source>
</evidence>
<dbReference type="PANTHER" id="PTHR10277">
    <property type="entry name" value="HOMOCITRATE SYNTHASE-RELATED"/>
    <property type="match status" value="1"/>
</dbReference>
<accession>A0ABV8UM53</accession>
<sequence>MHTDLTLLDCTLRDGGYYNDWDFDADLVADYLSAMARCGVDVVEIGFRFTPKARFLGPFAYTTDTFLDSLELPGNLTYGVMINAGDYLKEDPEPAQLIRRHFAPAADSPVDLVRIAAHVGQVEACGPLVAELSNLGYRIGLNIMQANSCTPERLGELARAAVGFGGIEALYFADSLGNMDAAAVQGTVAALRRAWNGPVGFHGHDNMGYGVSNSLAALSAGAGWIDATVRGMGRGAGNTQMEYLAAELQQRNLKDVRPAPLYDFANNGIAALHAHYGWGKNLFYYLAGLHEVHPTYVQDMLTDERFDANDIIALIEVLGRSGGRAYSPSGVDNALLGQFAQAEGSWSAEGAFAGQQVLLVAAGPSAERHWPALARFIERERPHVVALNPLPFVPADLVDTVACCHPGRMLQLLGSTDGWRDKPLLTPKDSLPGDLRRQLEGRDVLDYGMAVQRQELEVTSSGCVVPAPLVAAYAMAAAAAGGAREILVAGFDGYDGANDKFRAMNGFLEDFQAQHPDLPVVSLTPTRYNLTATSVYAM</sequence>
<organism evidence="3 4">
    <name type="scientific">Fodinicurvata halophila</name>
    <dbReference type="NCBI Taxonomy" id="1419723"/>
    <lineage>
        <taxon>Bacteria</taxon>
        <taxon>Pseudomonadati</taxon>
        <taxon>Pseudomonadota</taxon>
        <taxon>Alphaproteobacteria</taxon>
        <taxon>Rhodospirillales</taxon>
        <taxon>Rhodovibrionaceae</taxon>
        <taxon>Fodinicurvata</taxon>
    </lineage>
</organism>
<keyword evidence="1" id="KW-0464">Manganese</keyword>
<name>A0ABV8UM53_9PROT</name>
<dbReference type="InterPro" id="IPR013785">
    <property type="entry name" value="Aldolase_TIM"/>
</dbReference>
<dbReference type="EMBL" id="JBHSCW010000004">
    <property type="protein sequence ID" value="MFC4351807.1"/>
    <property type="molecule type" value="Genomic_DNA"/>
</dbReference>
<dbReference type="PANTHER" id="PTHR10277:SF9">
    <property type="entry name" value="2-ISOPROPYLMALATE SYNTHASE 1, CHLOROPLASTIC-RELATED"/>
    <property type="match status" value="1"/>
</dbReference>
<dbReference type="Pfam" id="PF00682">
    <property type="entry name" value="HMGL-like"/>
    <property type="match status" value="1"/>
</dbReference>
<evidence type="ECO:0000259" key="2">
    <source>
        <dbReference type="PROSITE" id="PS50991"/>
    </source>
</evidence>
<evidence type="ECO:0000313" key="4">
    <source>
        <dbReference type="Proteomes" id="UP001595799"/>
    </source>
</evidence>
<keyword evidence="4" id="KW-1185">Reference proteome</keyword>
<proteinExistence type="predicted"/>
<evidence type="ECO:0000313" key="3">
    <source>
        <dbReference type="EMBL" id="MFC4351807.1"/>
    </source>
</evidence>